<dbReference type="EMBL" id="JBHSRD010000002">
    <property type="protein sequence ID" value="MFC6006043.1"/>
    <property type="molecule type" value="Genomic_DNA"/>
</dbReference>
<keyword evidence="1" id="KW-1133">Transmembrane helix</keyword>
<evidence type="ECO:0000313" key="2">
    <source>
        <dbReference type="EMBL" id="MFC6006043.1"/>
    </source>
</evidence>
<protein>
    <submittedName>
        <fullName evidence="2">Uncharacterized protein</fullName>
    </submittedName>
</protein>
<feature type="transmembrane region" description="Helical" evidence="1">
    <location>
        <begin position="202"/>
        <end position="230"/>
    </location>
</feature>
<keyword evidence="1" id="KW-0812">Transmembrane</keyword>
<keyword evidence="1" id="KW-0472">Membrane</keyword>
<evidence type="ECO:0000256" key="1">
    <source>
        <dbReference type="SAM" id="Phobius"/>
    </source>
</evidence>
<organism evidence="2 3">
    <name type="scientific">Angustibacter luteus</name>
    <dbReference type="NCBI Taxonomy" id="658456"/>
    <lineage>
        <taxon>Bacteria</taxon>
        <taxon>Bacillati</taxon>
        <taxon>Actinomycetota</taxon>
        <taxon>Actinomycetes</taxon>
        <taxon>Kineosporiales</taxon>
        <taxon>Kineosporiaceae</taxon>
    </lineage>
</organism>
<reference evidence="3" key="1">
    <citation type="journal article" date="2019" name="Int. J. Syst. Evol. Microbiol.">
        <title>The Global Catalogue of Microorganisms (GCM) 10K type strain sequencing project: providing services to taxonomists for standard genome sequencing and annotation.</title>
        <authorList>
            <consortium name="The Broad Institute Genomics Platform"/>
            <consortium name="The Broad Institute Genome Sequencing Center for Infectious Disease"/>
            <person name="Wu L."/>
            <person name="Ma J."/>
        </authorList>
    </citation>
    <scope>NUCLEOTIDE SEQUENCE [LARGE SCALE GENOMIC DNA]</scope>
    <source>
        <strain evidence="3">KACC 14249</strain>
    </source>
</reference>
<gene>
    <name evidence="2" type="ORF">ACFQDO_02775</name>
</gene>
<dbReference type="RefSeq" id="WP_345716908.1">
    <property type="nucleotide sequence ID" value="NZ_BAABFP010000005.1"/>
</dbReference>
<name>A0ABW1JAV2_9ACTN</name>
<evidence type="ECO:0000313" key="3">
    <source>
        <dbReference type="Proteomes" id="UP001596189"/>
    </source>
</evidence>
<sequence length="424" mass="46256">MTRQTAVTVRATLADGAVGDTIALLREIRAAGGGDSMLPFGSLYGVHFARVFVLEEVEDLEGRTIAPSLVYMCDVDTDEPAHLLELATVAGPGLDALFGRCLGYPAHPSVQGRVAWLTEHSLRPAAVYVHTIGRTLRQVLDEAALSAALADEVDGLPANVRAGADARSLHARLRDAVTDRADLGWARHPASRAGSPSKLRSLVVLVALGLVALVLLPLLVVVLVVFLLLLRVHELRDVPETGPVDLDHVHDVEQYEDWATQNPFTAVGFVKPGFVRATTMRVALLGLDLGNRLVFNSHTLAGVTSLHFARWVPLDGGRRLVFASSYDGSQESYMNDFIDRLAWGLNLVFSNGVGYPSTRWLLFGGARDETAFKRYLRRHQVPTVVWYSAYPELHAPRIDRNAALRRGLAGHPDQPQAAEWLALL</sequence>
<comment type="caution">
    <text evidence="2">The sequence shown here is derived from an EMBL/GenBank/DDBJ whole genome shotgun (WGS) entry which is preliminary data.</text>
</comment>
<keyword evidence="3" id="KW-1185">Reference proteome</keyword>
<accession>A0ABW1JAV2</accession>
<dbReference type="Proteomes" id="UP001596189">
    <property type="component" value="Unassembled WGS sequence"/>
</dbReference>
<proteinExistence type="predicted"/>